<accession>A0A0M0C2Q6</accession>
<organism evidence="2 3">
    <name type="scientific">miscellaneous Crenarchaeota group-1 archaeon SG8-32-1</name>
    <dbReference type="NCBI Taxonomy" id="1685124"/>
    <lineage>
        <taxon>Archaea</taxon>
        <taxon>Candidatus Bathyarchaeota</taxon>
        <taxon>MCG-1</taxon>
    </lineage>
</organism>
<evidence type="ECO:0000256" key="1">
    <source>
        <dbReference type="SAM" id="Phobius"/>
    </source>
</evidence>
<sequence>MFYMVLIGILVFLVIFSEVAKRASLVGALIITVAFILLVVFFLGPMLEGTWIGRTVDGLICAVYDWAVSQGYLDPAHVYPRVPYCQ</sequence>
<evidence type="ECO:0000313" key="2">
    <source>
        <dbReference type="EMBL" id="KON34666.1"/>
    </source>
</evidence>
<proteinExistence type="predicted"/>
<protein>
    <submittedName>
        <fullName evidence="2">Uncharacterized protein</fullName>
    </submittedName>
</protein>
<name>A0A0M0C2Q6_9ARCH</name>
<keyword evidence="1" id="KW-1133">Transmembrane helix</keyword>
<evidence type="ECO:0000313" key="3">
    <source>
        <dbReference type="Proteomes" id="UP000037237"/>
    </source>
</evidence>
<reference evidence="2 3" key="1">
    <citation type="submission" date="2015-06" db="EMBL/GenBank/DDBJ databases">
        <title>New insights into the roles of widespread benthic archaea in carbon and nitrogen cycling.</title>
        <authorList>
            <person name="Lazar C.S."/>
            <person name="Baker B.J."/>
            <person name="Seitz K.W."/>
            <person name="Hyde A.S."/>
            <person name="Dick G.J."/>
            <person name="Hinrichs K.-U."/>
            <person name="Teske A.P."/>
        </authorList>
    </citation>
    <scope>NUCLEOTIDE SEQUENCE [LARGE SCALE GENOMIC DNA]</scope>
    <source>
        <strain evidence="2">SG8-32-1</strain>
    </source>
</reference>
<dbReference type="EMBL" id="LFWU01000001">
    <property type="protein sequence ID" value="KON34666.1"/>
    <property type="molecule type" value="Genomic_DNA"/>
</dbReference>
<dbReference type="AlphaFoldDB" id="A0A0M0C2Q6"/>
<keyword evidence="1" id="KW-0812">Transmembrane</keyword>
<gene>
    <name evidence="2" type="ORF">AC477_00020</name>
</gene>
<comment type="caution">
    <text evidence="2">The sequence shown here is derived from an EMBL/GenBank/DDBJ whole genome shotgun (WGS) entry which is preliminary data.</text>
</comment>
<dbReference type="Proteomes" id="UP000037237">
    <property type="component" value="Unassembled WGS sequence"/>
</dbReference>
<feature type="transmembrane region" description="Helical" evidence="1">
    <location>
        <begin position="27"/>
        <end position="44"/>
    </location>
</feature>
<keyword evidence="1" id="KW-0472">Membrane</keyword>